<accession>A0A9N7VTH9</accession>
<feature type="region of interest" description="Disordered" evidence="1">
    <location>
        <begin position="191"/>
        <end position="216"/>
    </location>
</feature>
<evidence type="ECO:0000313" key="2">
    <source>
        <dbReference type="EMBL" id="CAB1456903.1"/>
    </source>
</evidence>
<proteinExistence type="predicted"/>
<keyword evidence="3" id="KW-1185">Reference proteome</keyword>
<reference evidence="2" key="1">
    <citation type="submission" date="2020-03" db="EMBL/GenBank/DDBJ databases">
        <authorList>
            <person name="Weist P."/>
        </authorList>
    </citation>
    <scope>NUCLEOTIDE SEQUENCE</scope>
</reference>
<comment type="caution">
    <text evidence="2">The sequence shown here is derived from an EMBL/GenBank/DDBJ whole genome shotgun (WGS) entry which is preliminary data.</text>
</comment>
<feature type="compositionally biased region" description="Gly residues" evidence="1">
    <location>
        <begin position="94"/>
        <end position="105"/>
    </location>
</feature>
<dbReference type="Proteomes" id="UP001153269">
    <property type="component" value="Unassembled WGS sequence"/>
</dbReference>
<sequence>MVKRKREMYKVVTSLCMNPSSSKSRAKGEVWELEGFHPAGTMEEKIGEMCHMQGEEVKEESDGGQGADLFLSLEAAAAQCLMSAPGRDPRRVGEVGGGGGPGGGRDVVAQKPSGLIKLSLIPPAAAKPLRSLVSAVCDTQSDKNRSARTPKPLIFSKCLGRNQAAADATGVLNDPSAQPLSQLNYQRWSHQHRCLSTGPDNGSRRDLQSDGGPPRK</sequence>
<name>A0A9N7VTH9_PLEPL</name>
<dbReference type="AlphaFoldDB" id="A0A9N7VTH9"/>
<evidence type="ECO:0000313" key="3">
    <source>
        <dbReference type="Proteomes" id="UP001153269"/>
    </source>
</evidence>
<dbReference type="EMBL" id="CADEAL010004317">
    <property type="protein sequence ID" value="CAB1456903.1"/>
    <property type="molecule type" value="Genomic_DNA"/>
</dbReference>
<gene>
    <name evidence="2" type="ORF">PLEPLA_LOCUS44699</name>
</gene>
<protein>
    <submittedName>
        <fullName evidence="2">Uncharacterized protein</fullName>
    </submittedName>
</protein>
<feature type="region of interest" description="Disordered" evidence="1">
    <location>
        <begin position="85"/>
        <end position="105"/>
    </location>
</feature>
<evidence type="ECO:0000256" key="1">
    <source>
        <dbReference type="SAM" id="MobiDB-lite"/>
    </source>
</evidence>
<organism evidence="2 3">
    <name type="scientific">Pleuronectes platessa</name>
    <name type="common">European plaice</name>
    <dbReference type="NCBI Taxonomy" id="8262"/>
    <lineage>
        <taxon>Eukaryota</taxon>
        <taxon>Metazoa</taxon>
        <taxon>Chordata</taxon>
        <taxon>Craniata</taxon>
        <taxon>Vertebrata</taxon>
        <taxon>Euteleostomi</taxon>
        <taxon>Actinopterygii</taxon>
        <taxon>Neopterygii</taxon>
        <taxon>Teleostei</taxon>
        <taxon>Neoteleostei</taxon>
        <taxon>Acanthomorphata</taxon>
        <taxon>Carangaria</taxon>
        <taxon>Pleuronectiformes</taxon>
        <taxon>Pleuronectoidei</taxon>
        <taxon>Pleuronectidae</taxon>
        <taxon>Pleuronectes</taxon>
    </lineage>
</organism>